<protein>
    <submittedName>
        <fullName evidence="1">Uncharacterized protein</fullName>
    </submittedName>
</protein>
<dbReference type="Gene3D" id="3.30.70.330">
    <property type="match status" value="1"/>
</dbReference>
<accession>A0A7S1KXR4</accession>
<proteinExistence type="predicted"/>
<name>A0A7S1KXR4_NEODS</name>
<sequence length="228" mass="26304">MQRRVAAGAGISCLTASGAVRGRFYRPDWTHGQSHFNKGQVQMHGAQAHWFFKPVKSDPKPIREPETNNLYGKQRLWNAIPSNAVIFGAKHKEYGWPHRKPPPTGLRRSWEYFPHWFDKYFPDVPCRLVVDSVLNNETMTPRFRFPPHVSRREITNYLQNVHGFENIDGVETRNYTGLRYKNEIGTIKQLEDYKEAEVRLDSPVIVELKTVKETSDVGDGKLKVGDDP</sequence>
<dbReference type="EMBL" id="HBGF01001067">
    <property type="protein sequence ID" value="CAD9088992.1"/>
    <property type="molecule type" value="Transcribed_RNA"/>
</dbReference>
<organism evidence="1">
    <name type="scientific">Neobodo designis</name>
    <name type="common">Flagellated protozoan</name>
    <name type="synonym">Bodo designis</name>
    <dbReference type="NCBI Taxonomy" id="312471"/>
    <lineage>
        <taxon>Eukaryota</taxon>
        <taxon>Discoba</taxon>
        <taxon>Euglenozoa</taxon>
        <taxon>Kinetoplastea</taxon>
        <taxon>Metakinetoplastina</taxon>
        <taxon>Neobodonida</taxon>
        <taxon>Neobodo</taxon>
    </lineage>
</organism>
<reference evidence="1" key="1">
    <citation type="submission" date="2021-01" db="EMBL/GenBank/DDBJ databases">
        <authorList>
            <person name="Corre E."/>
            <person name="Pelletier E."/>
            <person name="Niang G."/>
            <person name="Scheremetjew M."/>
            <person name="Finn R."/>
            <person name="Kale V."/>
            <person name="Holt S."/>
            <person name="Cochrane G."/>
            <person name="Meng A."/>
            <person name="Brown T."/>
            <person name="Cohen L."/>
        </authorList>
    </citation>
    <scope>NUCLEOTIDE SEQUENCE</scope>
    <source>
        <strain evidence="1">CCAP 1951/1</strain>
    </source>
</reference>
<dbReference type="InterPro" id="IPR012677">
    <property type="entry name" value="Nucleotide-bd_a/b_plait_sf"/>
</dbReference>
<gene>
    <name evidence="1" type="ORF">NDES1114_LOCUS743</name>
</gene>
<dbReference type="AlphaFoldDB" id="A0A7S1KXR4"/>
<evidence type="ECO:0000313" key="1">
    <source>
        <dbReference type="EMBL" id="CAD9088992.1"/>
    </source>
</evidence>